<dbReference type="GO" id="GO:0030897">
    <property type="term" value="C:HOPS complex"/>
    <property type="evidence" value="ECO:0007669"/>
    <property type="project" value="TreeGrafter"/>
</dbReference>
<comment type="caution">
    <text evidence="2">The sequence shown here is derived from an EMBL/GenBank/DDBJ whole genome shotgun (WGS) entry which is preliminary data.</text>
</comment>
<dbReference type="GO" id="GO:0003779">
    <property type="term" value="F:actin binding"/>
    <property type="evidence" value="ECO:0007669"/>
    <property type="project" value="TreeGrafter"/>
</dbReference>
<feature type="non-terminal residue" evidence="2">
    <location>
        <position position="305"/>
    </location>
</feature>
<protein>
    <submittedName>
        <fullName evidence="2">Putative vacuolar protein sorting vps16</fullName>
    </submittedName>
</protein>
<dbReference type="PANTHER" id="PTHR12811:SF0">
    <property type="entry name" value="VACUOLAR PROTEIN SORTING-ASSOCIATED PROTEIN 16 HOMOLOG"/>
    <property type="match status" value="1"/>
</dbReference>
<dbReference type="STRING" id="104452.A0A0L7K269"/>
<reference evidence="2 3" key="1">
    <citation type="journal article" date="2015" name="Genome Biol. Evol.">
        <title>The genome of winter moth (Operophtera brumata) provides a genomic perspective on sexual dimorphism and phenology.</title>
        <authorList>
            <person name="Derks M.F."/>
            <person name="Smit S."/>
            <person name="Salis L."/>
            <person name="Schijlen E."/>
            <person name="Bossers A."/>
            <person name="Mateman C."/>
            <person name="Pijl A.S."/>
            <person name="de Ridder D."/>
            <person name="Groenen M.A."/>
            <person name="Visser M.E."/>
            <person name="Megens H.J."/>
        </authorList>
    </citation>
    <scope>NUCLEOTIDE SEQUENCE [LARGE SCALE GENOMIC DNA]</scope>
    <source>
        <strain evidence="2">WM2013NL</strain>
        <tissue evidence="2">Head and thorax</tissue>
    </source>
</reference>
<dbReference type="InterPro" id="IPR016534">
    <property type="entry name" value="VPS16"/>
</dbReference>
<evidence type="ECO:0000259" key="1">
    <source>
        <dbReference type="Pfam" id="PF04841"/>
    </source>
</evidence>
<dbReference type="GO" id="GO:0005765">
    <property type="term" value="C:lysosomal membrane"/>
    <property type="evidence" value="ECO:0007669"/>
    <property type="project" value="TreeGrafter"/>
</dbReference>
<keyword evidence="3" id="KW-1185">Reference proteome</keyword>
<dbReference type="Pfam" id="PF04841">
    <property type="entry name" value="Vps16_N"/>
    <property type="match status" value="2"/>
</dbReference>
<proteinExistence type="predicted"/>
<sequence>MMCLYGTKGNSTSFPYDGPFHLVQEMDCVRVVSELSHELVQKVPFVVEKIFRINSAAAGSFLLEASKQYQKRSHRADEYIRMVRPDLPTAVQDCLEAATFEFSVKRSHRADEYIRMVRPDLPTAVQDCLEAATFEFSVKRSHRADEYIRMVRPDLPTAVQDCLEAATFEFSVKRSHRADEYIRMVRPDLPTAVQDCLEAAAFEFSPPVQRALVRAAQFGKGFLADPELTDLYVRTCRWLRRVLLDRLIWRRLHCLATHIAQYLQLKDGRTRVLSHWACYKVSQPHLDNESAAREIGEKLRNVPGI</sequence>
<dbReference type="GO" id="GO:0042144">
    <property type="term" value="P:vacuole fusion, non-autophagic"/>
    <property type="evidence" value="ECO:0007669"/>
    <property type="project" value="TreeGrafter"/>
</dbReference>
<organism evidence="2 3">
    <name type="scientific">Operophtera brumata</name>
    <name type="common">Winter moth</name>
    <name type="synonym">Phalaena brumata</name>
    <dbReference type="NCBI Taxonomy" id="104452"/>
    <lineage>
        <taxon>Eukaryota</taxon>
        <taxon>Metazoa</taxon>
        <taxon>Ecdysozoa</taxon>
        <taxon>Arthropoda</taxon>
        <taxon>Hexapoda</taxon>
        <taxon>Insecta</taxon>
        <taxon>Pterygota</taxon>
        <taxon>Neoptera</taxon>
        <taxon>Endopterygota</taxon>
        <taxon>Lepidoptera</taxon>
        <taxon>Glossata</taxon>
        <taxon>Ditrysia</taxon>
        <taxon>Geometroidea</taxon>
        <taxon>Geometridae</taxon>
        <taxon>Larentiinae</taxon>
        <taxon>Operophtera</taxon>
    </lineage>
</organism>
<dbReference type="InterPro" id="IPR006926">
    <property type="entry name" value="Vps16_N"/>
</dbReference>
<feature type="domain" description="Vps16 N-terminal" evidence="1">
    <location>
        <begin position="2"/>
        <end position="105"/>
    </location>
</feature>
<dbReference type="Proteomes" id="UP000037510">
    <property type="component" value="Unassembled WGS sequence"/>
</dbReference>
<feature type="domain" description="Vps16 N-terminal" evidence="1">
    <location>
        <begin position="174"/>
        <end position="225"/>
    </location>
</feature>
<dbReference type="AlphaFoldDB" id="A0A0L7K269"/>
<dbReference type="GO" id="GO:0006886">
    <property type="term" value="P:intracellular protein transport"/>
    <property type="evidence" value="ECO:0007669"/>
    <property type="project" value="InterPro"/>
</dbReference>
<dbReference type="PANTHER" id="PTHR12811">
    <property type="entry name" value="VACUOLAR PROTEIN SORTING VPS16"/>
    <property type="match status" value="1"/>
</dbReference>
<dbReference type="GO" id="GO:0005768">
    <property type="term" value="C:endosome"/>
    <property type="evidence" value="ECO:0007669"/>
    <property type="project" value="TreeGrafter"/>
</dbReference>
<name>A0A0L7K269_OPEBR</name>
<accession>A0A0L7K269</accession>
<gene>
    <name evidence="2" type="ORF">OBRU01_26804</name>
</gene>
<evidence type="ECO:0000313" key="3">
    <source>
        <dbReference type="Proteomes" id="UP000037510"/>
    </source>
</evidence>
<dbReference type="EMBL" id="JTDY01015351">
    <property type="protein sequence ID" value="KOB51950.1"/>
    <property type="molecule type" value="Genomic_DNA"/>
</dbReference>
<dbReference type="GO" id="GO:0016197">
    <property type="term" value="P:endosomal transport"/>
    <property type="evidence" value="ECO:0007669"/>
    <property type="project" value="TreeGrafter"/>
</dbReference>
<evidence type="ECO:0000313" key="2">
    <source>
        <dbReference type="EMBL" id="KOB51950.1"/>
    </source>
</evidence>